<evidence type="ECO:0000313" key="3">
    <source>
        <dbReference type="EMBL" id="CAF4649322.1"/>
    </source>
</evidence>
<dbReference type="Proteomes" id="UP000677228">
    <property type="component" value="Unassembled WGS sequence"/>
</dbReference>
<accession>A0A8S2VJB2</accession>
<dbReference type="Proteomes" id="UP000682733">
    <property type="component" value="Unassembled WGS sequence"/>
</dbReference>
<dbReference type="EMBL" id="CAJOBA010071747">
    <property type="protein sequence ID" value="CAF4395724.1"/>
    <property type="molecule type" value="Genomic_DNA"/>
</dbReference>
<gene>
    <name evidence="1" type="ORF">OVA965_LOCUS41580</name>
    <name evidence="3" type="ORF">SRO942_LOCUS50361</name>
    <name evidence="2" type="ORF">TMI583_LOCUS43260</name>
</gene>
<evidence type="ECO:0000313" key="2">
    <source>
        <dbReference type="EMBL" id="CAF4395724.1"/>
    </source>
</evidence>
<feature type="non-terminal residue" evidence="2">
    <location>
        <position position="15"/>
    </location>
</feature>
<protein>
    <submittedName>
        <fullName evidence="2">Uncharacterized protein</fullName>
    </submittedName>
</protein>
<comment type="caution">
    <text evidence="2">The sequence shown here is derived from an EMBL/GenBank/DDBJ whole genome shotgun (WGS) entry which is preliminary data.</text>
</comment>
<proteinExistence type="predicted"/>
<dbReference type="Proteomes" id="UP000681722">
    <property type="component" value="Unassembled WGS sequence"/>
</dbReference>
<evidence type="ECO:0000313" key="4">
    <source>
        <dbReference type="Proteomes" id="UP000682733"/>
    </source>
</evidence>
<evidence type="ECO:0000313" key="1">
    <source>
        <dbReference type="EMBL" id="CAF1591544.1"/>
    </source>
</evidence>
<name>A0A8S2VJB2_9BILA</name>
<dbReference type="EMBL" id="CAJNOK010048318">
    <property type="protein sequence ID" value="CAF1591544.1"/>
    <property type="molecule type" value="Genomic_DNA"/>
</dbReference>
<organism evidence="2 4">
    <name type="scientific">Didymodactylos carnosus</name>
    <dbReference type="NCBI Taxonomy" id="1234261"/>
    <lineage>
        <taxon>Eukaryota</taxon>
        <taxon>Metazoa</taxon>
        <taxon>Spiralia</taxon>
        <taxon>Gnathifera</taxon>
        <taxon>Rotifera</taxon>
        <taxon>Eurotatoria</taxon>
        <taxon>Bdelloidea</taxon>
        <taxon>Philodinida</taxon>
        <taxon>Philodinidae</taxon>
        <taxon>Didymodactylos</taxon>
    </lineage>
</organism>
<sequence length="15" mass="1929">MMDKLAWQQRYEMQA</sequence>
<dbReference type="EMBL" id="CAJOBC010142052">
    <property type="protein sequence ID" value="CAF4649322.1"/>
    <property type="molecule type" value="Genomic_DNA"/>
</dbReference>
<reference evidence="2" key="1">
    <citation type="submission" date="2021-02" db="EMBL/GenBank/DDBJ databases">
        <authorList>
            <person name="Nowell W R."/>
        </authorList>
    </citation>
    <scope>NUCLEOTIDE SEQUENCE</scope>
</reference>